<gene>
    <name evidence="2" type="ORF">BDFB_000162</name>
</gene>
<reference evidence="2 3" key="1">
    <citation type="submission" date="2017-03" db="EMBL/GenBank/DDBJ databases">
        <title>Genome of the blue death feigning beetle - Asbolus verrucosus.</title>
        <authorList>
            <person name="Rider S.D."/>
        </authorList>
    </citation>
    <scope>NUCLEOTIDE SEQUENCE [LARGE SCALE GENOMIC DNA]</scope>
    <source>
        <strain evidence="2">Butters</strain>
        <tissue evidence="2">Head and leg muscle</tissue>
    </source>
</reference>
<proteinExistence type="predicted"/>
<feature type="transmembrane region" description="Helical" evidence="1">
    <location>
        <begin position="66"/>
        <end position="84"/>
    </location>
</feature>
<keyword evidence="1" id="KW-0472">Membrane</keyword>
<evidence type="ECO:0000313" key="2">
    <source>
        <dbReference type="EMBL" id="RZC41570.1"/>
    </source>
</evidence>
<organism evidence="2 3">
    <name type="scientific">Asbolus verrucosus</name>
    <name type="common">Desert ironclad beetle</name>
    <dbReference type="NCBI Taxonomy" id="1661398"/>
    <lineage>
        <taxon>Eukaryota</taxon>
        <taxon>Metazoa</taxon>
        <taxon>Ecdysozoa</taxon>
        <taxon>Arthropoda</taxon>
        <taxon>Hexapoda</taxon>
        <taxon>Insecta</taxon>
        <taxon>Pterygota</taxon>
        <taxon>Neoptera</taxon>
        <taxon>Endopterygota</taxon>
        <taxon>Coleoptera</taxon>
        <taxon>Polyphaga</taxon>
        <taxon>Cucujiformia</taxon>
        <taxon>Tenebrionidae</taxon>
        <taxon>Pimeliinae</taxon>
        <taxon>Asbolus</taxon>
    </lineage>
</organism>
<sequence length="118" mass="11758">MSEVSWEKPIRSTSVAQSSSIPYKMKLIILFALCCFVFVVHAATVPISRNELNSQLVPVHRQKRAPLILTAIGAGLVGAGILGAGIVKAGVVGLGVAGLAGAGLVGAGLGAKAGLAAG</sequence>
<keyword evidence="1" id="KW-0812">Transmembrane</keyword>
<comment type="caution">
    <text evidence="2">The sequence shown here is derived from an EMBL/GenBank/DDBJ whole genome shotgun (WGS) entry which is preliminary data.</text>
</comment>
<evidence type="ECO:0000256" key="1">
    <source>
        <dbReference type="SAM" id="Phobius"/>
    </source>
</evidence>
<dbReference type="EMBL" id="QDEB01016068">
    <property type="protein sequence ID" value="RZC41570.1"/>
    <property type="molecule type" value="Genomic_DNA"/>
</dbReference>
<dbReference type="AlphaFoldDB" id="A0A482W8S8"/>
<keyword evidence="3" id="KW-1185">Reference proteome</keyword>
<dbReference type="Proteomes" id="UP000292052">
    <property type="component" value="Unassembled WGS sequence"/>
</dbReference>
<name>A0A482W8S8_ASBVE</name>
<protein>
    <recommendedName>
        <fullName evidence="4">Transmembrane protein</fullName>
    </recommendedName>
</protein>
<evidence type="ECO:0008006" key="4">
    <source>
        <dbReference type="Google" id="ProtNLM"/>
    </source>
</evidence>
<accession>A0A482W8S8</accession>
<dbReference type="OrthoDB" id="6782605at2759"/>
<feature type="transmembrane region" description="Helical" evidence="1">
    <location>
        <begin position="91"/>
        <end position="111"/>
    </location>
</feature>
<evidence type="ECO:0000313" key="3">
    <source>
        <dbReference type="Proteomes" id="UP000292052"/>
    </source>
</evidence>
<keyword evidence="1" id="KW-1133">Transmembrane helix</keyword>